<reference evidence="1" key="2">
    <citation type="journal article" date="2020" name="Nat. Commun.">
        <title>Large-scale genome sequencing of mycorrhizal fungi provides insights into the early evolution of symbiotic traits.</title>
        <authorList>
            <person name="Miyauchi S."/>
            <person name="Kiss E."/>
            <person name="Kuo A."/>
            <person name="Drula E."/>
            <person name="Kohler A."/>
            <person name="Sanchez-Garcia M."/>
            <person name="Morin E."/>
            <person name="Andreopoulos B."/>
            <person name="Barry K.W."/>
            <person name="Bonito G."/>
            <person name="Buee M."/>
            <person name="Carver A."/>
            <person name="Chen C."/>
            <person name="Cichocki N."/>
            <person name="Clum A."/>
            <person name="Culley D."/>
            <person name="Crous P.W."/>
            <person name="Fauchery L."/>
            <person name="Girlanda M."/>
            <person name="Hayes R.D."/>
            <person name="Keri Z."/>
            <person name="LaButti K."/>
            <person name="Lipzen A."/>
            <person name="Lombard V."/>
            <person name="Magnuson J."/>
            <person name="Maillard F."/>
            <person name="Murat C."/>
            <person name="Nolan M."/>
            <person name="Ohm R.A."/>
            <person name="Pangilinan J."/>
            <person name="Pereira M.F."/>
            <person name="Perotto S."/>
            <person name="Peter M."/>
            <person name="Pfister S."/>
            <person name="Riley R."/>
            <person name="Sitrit Y."/>
            <person name="Stielow J.B."/>
            <person name="Szollosi G."/>
            <person name="Zifcakova L."/>
            <person name="Stursova M."/>
            <person name="Spatafora J.W."/>
            <person name="Tedersoo L."/>
            <person name="Vaario L.M."/>
            <person name="Yamada A."/>
            <person name="Yan M."/>
            <person name="Wang P."/>
            <person name="Xu J."/>
            <person name="Bruns T."/>
            <person name="Baldrian P."/>
            <person name="Vilgalys R."/>
            <person name="Dunand C."/>
            <person name="Henrissat B."/>
            <person name="Grigoriev I.V."/>
            <person name="Hibbett D."/>
            <person name="Nagy L.G."/>
            <person name="Martin F.M."/>
        </authorList>
    </citation>
    <scope>NUCLEOTIDE SEQUENCE</scope>
    <source>
        <strain evidence="1">P2</strain>
    </source>
</reference>
<dbReference type="Proteomes" id="UP000886501">
    <property type="component" value="Unassembled WGS sequence"/>
</dbReference>
<name>A0ACB6Z554_THEGA</name>
<protein>
    <submittedName>
        <fullName evidence="1">Uncharacterized protein</fullName>
    </submittedName>
</protein>
<evidence type="ECO:0000313" key="1">
    <source>
        <dbReference type="EMBL" id="KAF9644493.1"/>
    </source>
</evidence>
<accession>A0ACB6Z554</accession>
<keyword evidence="2" id="KW-1185">Reference proteome</keyword>
<reference evidence="1" key="1">
    <citation type="submission" date="2019-10" db="EMBL/GenBank/DDBJ databases">
        <authorList>
            <consortium name="DOE Joint Genome Institute"/>
            <person name="Kuo A."/>
            <person name="Miyauchi S."/>
            <person name="Kiss E."/>
            <person name="Drula E."/>
            <person name="Kohler A."/>
            <person name="Sanchez-Garcia M."/>
            <person name="Andreopoulos B."/>
            <person name="Barry K.W."/>
            <person name="Bonito G."/>
            <person name="Buee M."/>
            <person name="Carver A."/>
            <person name="Chen C."/>
            <person name="Cichocki N."/>
            <person name="Clum A."/>
            <person name="Culley D."/>
            <person name="Crous P.W."/>
            <person name="Fauchery L."/>
            <person name="Girlanda M."/>
            <person name="Hayes R."/>
            <person name="Keri Z."/>
            <person name="Labutti K."/>
            <person name="Lipzen A."/>
            <person name="Lombard V."/>
            <person name="Magnuson J."/>
            <person name="Maillard F."/>
            <person name="Morin E."/>
            <person name="Murat C."/>
            <person name="Nolan M."/>
            <person name="Ohm R."/>
            <person name="Pangilinan J."/>
            <person name="Pereira M."/>
            <person name="Perotto S."/>
            <person name="Peter M."/>
            <person name="Riley R."/>
            <person name="Sitrit Y."/>
            <person name="Stielow B."/>
            <person name="Szollosi G."/>
            <person name="Zifcakova L."/>
            <person name="Stursova M."/>
            <person name="Spatafora J.W."/>
            <person name="Tedersoo L."/>
            <person name="Vaario L.-M."/>
            <person name="Yamada A."/>
            <person name="Yan M."/>
            <person name="Wang P."/>
            <person name="Xu J."/>
            <person name="Bruns T."/>
            <person name="Baldrian P."/>
            <person name="Vilgalys R."/>
            <person name="Henrissat B."/>
            <person name="Grigoriev I.V."/>
            <person name="Hibbett D."/>
            <person name="Nagy L.G."/>
            <person name="Martin F.M."/>
        </authorList>
    </citation>
    <scope>NUCLEOTIDE SEQUENCE</scope>
    <source>
        <strain evidence="1">P2</strain>
    </source>
</reference>
<gene>
    <name evidence="1" type="ORF">BDM02DRAFT_943873</name>
</gene>
<sequence length="190" mass="21073">MRWFKKSKKSRQPSQQPMSLGIPALGISPDLVPEIEPEAVNDGRGSRVAFRDRSEDRQLHALDASTQTHRREGAATLLREREHEREVPPNAPNEQPSHNAPDLSSAERQPEVQNRVECGDRGMVAERPPEAPPERTSEDDHIGKDAHDSAQSGGSGGECRCPHSIWHGLISTSCGERREGHGAWGRHHSR</sequence>
<evidence type="ECO:0000313" key="2">
    <source>
        <dbReference type="Proteomes" id="UP000886501"/>
    </source>
</evidence>
<comment type="caution">
    <text evidence="1">The sequence shown here is derived from an EMBL/GenBank/DDBJ whole genome shotgun (WGS) entry which is preliminary data.</text>
</comment>
<organism evidence="1 2">
    <name type="scientific">Thelephora ganbajun</name>
    <name type="common">Ganba fungus</name>
    <dbReference type="NCBI Taxonomy" id="370292"/>
    <lineage>
        <taxon>Eukaryota</taxon>
        <taxon>Fungi</taxon>
        <taxon>Dikarya</taxon>
        <taxon>Basidiomycota</taxon>
        <taxon>Agaricomycotina</taxon>
        <taxon>Agaricomycetes</taxon>
        <taxon>Thelephorales</taxon>
        <taxon>Thelephoraceae</taxon>
        <taxon>Thelephora</taxon>
    </lineage>
</organism>
<proteinExistence type="predicted"/>
<dbReference type="EMBL" id="MU118136">
    <property type="protein sequence ID" value="KAF9644493.1"/>
    <property type="molecule type" value="Genomic_DNA"/>
</dbReference>